<dbReference type="Proteomes" id="UP000275719">
    <property type="component" value="Unassembled WGS sequence"/>
</dbReference>
<organism evidence="1 2">
    <name type="scientific">Paenimyroides tangerinum</name>
    <dbReference type="NCBI Taxonomy" id="2488728"/>
    <lineage>
        <taxon>Bacteria</taxon>
        <taxon>Pseudomonadati</taxon>
        <taxon>Bacteroidota</taxon>
        <taxon>Flavobacteriia</taxon>
        <taxon>Flavobacteriales</taxon>
        <taxon>Flavobacteriaceae</taxon>
        <taxon>Paenimyroides</taxon>
    </lineage>
</organism>
<name>A0A3P3W225_9FLAO</name>
<dbReference type="OrthoDB" id="637392at2"/>
<protein>
    <submittedName>
        <fullName evidence="1">Uncharacterized protein</fullName>
    </submittedName>
</protein>
<evidence type="ECO:0000313" key="2">
    <source>
        <dbReference type="Proteomes" id="UP000275719"/>
    </source>
</evidence>
<dbReference type="AlphaFoldDB" id="A0A3P3W225"/>
<dbReference type="RefSeq" id="WP_125020306.1">
    <property type="nucleotide sequence ID" value="NZ_RQVQ01000071.1"/>
</dbReference>
<evidence type="ECO:0000313" key="1">
    <source>
        <dbReference type="EMBL" id="RRJ86873.1"/>
    </source>
</evidence>
<proteinExistence type="predicted"/>
<dbReference type="EMBL" id="RQVQ01000071">
    <property type="protein sequence ID" value="RRJ86873.1"/>
    <property type="molecule type" value="Genomic_DNA"/>
</dbReference>
<sequence>MYKIALFILIVSLFQLTTIKKVKKNHSIGEIIKGDFNGDGKIETALLVKVKQGFGNPIEDGEPDEYEIQFSNKK</sequence>
<keyword evidence="2" id="KW-1185">Reference proteome</keyword>
<accession>A0A3P3W225</accession>
<comment type="caution">
    <text evidence="1">The sequence shown here is derived from an EMBL/GenBank/DDBJ whole genome shotgun (WGS) entry which is preliminary data.</text>
</comment>
<reference evidence="1 2" key="1">
    <citation type="submission" date="2018-11" db="EMBL/GenBank/DDBJ databases">
        <title>Flavobacterium sp. nov., YIM 102701-2 draft genome.</title>
        <authorList>
            <person name="Li G."/>
            <person name="Jiang Y."/>
        </authorList>
    </citation>
    <scope>NUCLEOTIDE SEQUENCE [LARGE SCALE GENOMIC DNA]</scope>
    <source>
        <strain evidence="1 2">YIM 102701-2</strain>
    </source>
</reference>
<gene>
    <name evidence="1" type="ORF">EG240_15825</name>
</gene>